<protein>
    <submittedName>
        <fullName evidence="2">Uncharacterized protein</fullName>
    </submittedName>
</protein>
<evidence type="ECO:0000256" key="1">
    <source>
        <dbReference type="SAM" id="Phobius"/>
    </source>
</evidence>
<dbReference type="AlphaFoldDB" id="A0A6A1TK76"/>
<dbReference type="Proteomes" id="UP000386575">
    <property type="component" value="Unassembled WGS sequence"/>
</dbReference>
<organism evidence="2 3">
    <name type="scientific">Neorhizobium galegae</name>
    <name type="common">Rhizobium galegae</name>
    <dbReference type="NCBI Taxonomy" id="399"/>
    <lineage>
        <taxon>Bacteria</taxon>
        <taxon>Pseudomonadati</taxon>
        <taxon>Pseudomonadota</taxon>
        <taxon>Alphaproteobacteria</taxon>
        <taxon>Hyphomicrobiales</taxon>
        <taxon>Rhizobiaceae</taxon>
        <taxon>Rhizobium/Agrobacterium group</taxon>
        <taxon>Neorhizobium</taxon>
    </lineage>
</organism>
<keyword evidence="1" id="KW-1133">Transmembrane helix</keyword>
<sequence>MARIACWCTLGRPAKRVARMSLLLRKSVKLMAPAALAQMTIASIVFGIITYDYQGDFLNSLAYTSVCFLLMQTGYFAGIFYMVWSEFKRKSS</sequence>
<keyword evidence="1" id="KW-0812">Transmembrane</keyword>
<comment type="caution">
    <text evidence="2">The sequence shown here is derived from an EMBL/GenBank/DDBJ whole genome shotgun (WGS) entry which is preliminary data.</text>
</comment>
<evidence type="ECO:0000313" key="3">
    <source>
        <dbReference type="Proteomes" id="UP000386575"/>
    </source>
</evidence>
<reference evidence="2 3" key="1">
    <citation type="submission" date="2019-09" db="EMBL/GenBank/DDBJ databases">
        <title>Genome sequencing of Ng87 strain.</title>
        <authorList>
            <person name="Karasev E.S."/>
            <person name="Andronov E."/>
        </authorList>
    </citation>
    <scope>NUCLEOTIDE SEQUENCE [LARGE SCALE GENOMIC DNA]</scope>
    <source>
        <strain evidence="2 3">Ng87</strain>
    </source>
</reference>
<proteinExistence type="predicted"/>
<accession>A0A6A1TK76</accession>
<feature type="transmembrane region" description="Helical" evidence="1">
    <location>
        <begin position="61"/>
        <end position="84"/>
    </location>
</feature>
<keyword evidence="1" id="KW-0472">Membrane</keyword>
<name>A0A6A1TK76_NEOGA</name>
<dbReference type="EMBL" id="VZUL01000003">
    <property type="protein sequence ID" value="KAB1083740.1"/>
    <property type="molecule type" value="Genomic_DNA"/>
</dbReference>
<gene>
    <name evidence="2" type="ORF">F4V91_30220</name>
</gene>
<feature type="transmembrane region" description="Helical" evidence="1">
    <location>
        <begin position="30"/>
        <end position="49"/>
    </location>
</feature>
<evidence type="ECO:0000313" key="2">
    <source>
        <dbReference type="EMBL" id="KAB1083740.1"/>
    </source>
</evidence>